<protein>
    <recommendedName>
        <fullName evidence="2">ubiquitinyl hydrolase 1</fullName>
        <ecNumber evidence="2">3.4.19.12</ecNumber>
    </recommendedName>
</protein>
<dbReference type="InterPro" id="IPR051346">
    <property type="entry name" value="OTU_Deubiquitinase"/>
</dbReference>
<dbReference type="GO" id="GO:0004843">
    <property type="term" value="F:cysteine-type deubiquitinase activity"/>
    <property type="evidence" value="ECO:0007669"/>
    <property type="project" value="UniProtKB-EC"/>
</dbReference>
<feature type="domain" description="DUF3645" evidence="10">
    <location>
        <begin position="2489"/>
        <end position="2517"/>
    </location>
</feature>
<evidence type="ECO:0000259" key="9">
    <source>
        <dbReference type="Pfam" id="PF12340"/>
    </source>
</evidence>
<dbReference type="Pfam" id="PF12359">
    <property type="entry name" value="DUF3645"/>
    <property type="match status" value="1"/>
</dbReference>
<sequence length="3228" mass="368307">MCNYTSMPACCRWHPIAACSAGAVQPVRLSRLARPTTSTVSPWEAYNSYASTYQGPAAFRFMVWLLSRLSVQLIFELLYNFSLFHNDVRRRTSKRILSGGYDYTYDMNIEEASKLSPKDIQYVVENIFLPPKLPQNGDDASIVSHEASMLAIVADALQEFSTTIQQSDRIAIDGAAKAVQRFRKIVDGSGFLNEDMLREGFGDLEKNGGFLLLHVRAQNAGIVITCDKDTAVFEPFELSPENERVMAISGRLKRSFPASSTALSLEVFNQEQCQAGLANTIATMSHQEVSEMKPKITKAGNQHIEERDTTTPAIVTDFLVAGLSAIGRPSQGSRIWKNTREEVLWSGAYSPWRRSPVWLLVRVAIQLYLSRLASNKGLYKEFMVFLMAYILQCCEGHDLPSDIFHCMMAKISKRLIKIDQNQAYPWIGTVERVLRNCQSRNEERWNVIMRKNETPVDIHPLSANETSQGRFVTCQTLDEFLEQIYSRQVIEADKDFTPPWILSKNDKDYLPSLEAVSPNDHSTIPFYLSAFETWIESSLYTWLDSHILRQDTCEMLYNSTKAYHHLALSQYHEDPESLSIMLLVIMELWVACDKAATQHHPLILNYRSEMPHELLQSLILPLRGQMERLKTVEDYLEERRARAYFSYPSIFHSFGHMHSFSVQYFQSSPAHKTLLQDIEQEAESVRQRKKDEFSRLKNEYENWMNLYNGTSHDFEDVVDWKTGVSNSEHSSSCTKCIYLNRAEKLHIDIYEWPLPEKKLDAQSTVFELRVPKCFNDWRNMSSFCRVDVLGSLYGSGSQPADWTLGSYLTSYYDNIARTIILASTTKPNAHTHRKTKLVKTAVLQDVLVANGMRYEYYDTEQRCYISGVHCTDEVPKMCTYTLSQQCASLQDFIFRPHNEPNGLTPNHVISRQSMCPDHLSLEEFKAMASIPVGYRVGWKNILVSLHTPALDFRKLDTVLILLQTSRQAGPPLPESALRGSHQDLDDENFAATLLKGLRLAVARISENWESFQALYAFISLATRLLSWAPCLAISRDCVSFIGDCRKVALVWLRSLQDRVKEAQDETQRIELIERVFQVALVCMSSFHVDDAHLRQIVKTPEEACIMIESSIAIQSTMQFAMKPEDAFYRSATNRWHQCMHQAHQLYIEEIRCGRSSWLDEAIANTWSTYPGGREWTTLSTAADHWLVTRTVAANRLGSLNVYFNLLTAELLVNGLPLSRLPAEYERHQSYETYFGRSMVEVMPTEMPGMQFSSKGAYHDCKIYLGLSGPENQDLLLVAVRAGDMEQEETFDLIPPRVFDQILPRHFIDDYSHWYRRRTGEIEFRPKSSPWDLPSEYWRMRKLELSLNSGWVMEKSGQFLLGLTDVAVQRLHKLLAPLENSDYIHVIANSDSNRVDIELPRFQLEFWYNQGSDKIYSRQFRDMHIDSCQNIDALIGLESKLVLTDGLQRRKLLLPSGKAKWHDSEGHIRVFIPYGISEKVHFYDVDTLLGRIVDNGSLQSKLIICYLHALTSYCLPDPLTRMTGTETALTILNSGAVRSFQCLSEENLERLDCIAKLSPIRHYYPDYLRVMESTSWDPCLSSLSQHIGFHRSVQSILCQSASFKFFYPGTYIGPPVLDRVDPLLEERQVIRSSCFHLFGFGAEDYTCSKDVPYHGRDRLSLSDRCNRSFKIAKSLFTMKANLFEAIPSNFADTLWPYLSKSDSMPGPDTPLPDSLISYDAKWLEDASPLLSSHWCQLYHALGRKQNEMNTIQAMFCLAAMGYSESCNLQVIQILVACAIMSPVGGITVPDSQSYQLSDGHKAASDWLQTVARCNAKPFSDSPDSHMSPYNRESTSSLRNRRYQNFHQNLDAAVMDFSSSLQSQWICQNPQNPSSYTILTYIYYERAMETVRKRWISWLSNSRLYDHFVEIVDVLRRYSIAAIDWDPPIETPLIPMQSAKRRFFNDCHLFEIFDPVLPQPVIQGTNLELLSYTADRPKNYSNGAALVERLQRDTARHNHQSNYVSDLEKSFEKLSLQDHQYFIKTSGDDLVDELDRNLQRCKEDADRVYHALATAMRPSTGNAPDTEATLAISLFMAPRVSPAFFLRQLASPWWNEISDQWKQAIVDYGLALSRLQRAKRMRYLHDNQDDLMKELLNVGHRNWQPLDYPKSLLLEIESDILIRENQESVAANMRTPPNDKNVTMQLNMGEGKSSIIVPAIAAHLANGSRLVRVIVTKPQAKELHRILVTKLGGWLGKRVYYMPFSRSLRLTANDTISLDSIYRDCMKSGGVLLAQPEHILSQKLMGIECLISGREEVGRVLLDTQRFLDSNTRDIVDESDENFSVKFELIYTMGAQGPIELSPDRWILIQKVLSLVARIVPQIQKSFPDSIEVNYHAEGCFPKTRILRQDALDSLLNQLSHEICNVGLPSFPVVHQQKSTRDAVLKYISTALLSSEQITSVQQCSCFYTELTKGPLLLLRGLIAEGILGFVFEQKRWRVNYGLAPIRQPATRLAVPYRAKDSPTPRSEFSHVDVVIILTCLSYYYGGLSNDDLFLCFEHLMKLDQAENEYSEWVQFAPSLPESFHRLVGVNIKDRYQVTHHLFPHLRYSKNVIDYFLAHIIFPKEMKEFPEKLSASGWDIGQRKIHPTTGFSGTNDSRNLLPLEIQQLDLDDQLHTNALVLERLLQPENSVVLMLRSKEEAPSGNAFLKFARSLDPPVHVILDVGAQIIELTNIQVAQEWLKIVPAEKEKEAVVFFDDADELCTIDRKGYVEKLQTSPYSCRLDLCLVYLDEAHTRGTDLKLPTGYRAAVTLGPNLTKDRLVQACMRMRKLGQGQSVVFCVPEEIQTKICSATGLSGSNKISVMNVLHWAILETYADTRRNMPLWAMQGQRFERQKAIWGEVNDQKSRQLSLDEAKMLLEVEAQSMEERYSPRLMAHTSPNIPSSSENRAMLEIQARCKQFDCLGSQQSTLLEEQERELSPEMEQERQVQRPHPADPKKHSLHPDVVGFIESGKIPSSSPAFIPAFQTLWNTSAANSFDVKEFPESIVTTLDYKDTVALSGDAPLLDSYQRPVQWILSTTGNHNTVQRLVIISPHEAQELMPSIKTSNHVTLHLYAPRPNLAFSPLDSLTLYPTPLLGRDWQLPSSMRLLLNIFSGQLYFASYADYKETCKMLSIAWQATENGAIVQADGFIPSRARDLDGIFTKSPVKFLKVLLTKIRRDCEGIDKTHWGRIFSGETLRMEDFGTETAG</sequence>
<keyword evidence="4" id="KW-0833">Ubl conjugation pathway</keyword>
<gene>
    <name evidence="12" type="ORF">TRIATDRAFT_288159</name>
</gene>
<evidence type="ECO:0000256" key="5">
    <source>
        <dbReference type="ARBA" id="ARBA00022801"/>
    </source>
</evidence>
<evidence type="ECO:0000256" key="4">
    <source>
        <dbReference type="ARBA" id="ARBA00022786"/>
    </source>
</evidence>
<name>G9PBY4_HYPAI</name>
<organism evidence="12 13">
    <name type="scientific">Hypocrea atroviridis (strain ATCC 20476 / IMI 206040)</name>
    <name type="common">Trichoderma atroviride</name>
    <dbReference type="NCBI Taxonomy" id="452589"/>
    <lineage>
        <taxon>Eukaryota</taxon>
        <taxon>Fungi</taxon>
        <taxon>Dikarya</taxon>
        <taxon>Ascomycota</taxon>
        <taxon>Pezizomycotina</taxon>
        <taxon>Sordariomycetes</taxon>
        <taxon>Hypocreomycetidae</taxon>
        <taxon>Hypocreales</taxon>
        <taxon>Hypocreaceae</taxon>
        <taxon>Trichoderma</taxon>
    </lineage>
</organism>
<evidence type="ECO:0000256" key="1">
    <source>
        <dbReference type="ARBA" id="ARBA00000707"/>
    </source>
</evidence>
<dbReference type="PANTHER" id="PTHR13367:SF34">
    <property type="match status" value="1"/>
</dbReference>
<evidence type="ECO:0000313" key="12">
    <source>
        <dbReference type="EMBL" id="EHK39367.1"/>
    </source>
</evidence>
<keyword evidence="3" id="KW-0645">Protease</keyword>
<feature type="domain" description="DUF3638" evidence="9">
    <location>
        <begin position="2138"/>
        <end position="2361"/>
    </location>
</feature>
<dbReference type="EMBL" id="ABDG02000029">
    <property type="protein sequence ID" value="EHK39367.1"/>
    <property type="molecule type" value="Genomic_DNA"/>
</dbReference>
<feature type="coiled-coil region" evidence="7">
    <location>
        <begin position="675"/>
        <end position="706"/>
    </location>
</feature>
<evidence type="ECO:0000256" key="8">
    <source>
        <dbReference type="SAM" id="MobiDB-lite"/>
    </source>
</evidence>
<keyword evidence="13" id="KW-1185">Reference proteome</keyword>
<reference evidence="12 13" key="1">
    <citation type="journal article" date="2011" name="Genome Biol.">
        <title>Comparative genome sequence analysis underscores mycoparasitism as the ancestral life style of Trichoderma.</title>
        <authorList>
            <person name="Kubicek C.P."/>
            <person name="Herrera-Estrella A."/>
            <person name="Seidl-Seiboth V."/>
            <person name="Martinez D.A."/>
            <person name="Druzhinina I.S."/>
            <person name="Thon M."/>
            <person name="Zeilinger S."/>
            <person name="Casas-Flores S."/>
            <person name="Horwitz B.A."/>
            <person name="Mukherjee P.K."/>
            <person name="Mukherjee M."/>
            <person name="Kredics L."/>
            <person name="Alcaraz L.D."/>
            <person name="Aerts A."/>
            <person name="Antal Z."/>
            <person name="Atanasova L."/>
            <person name="Cervantes-Badillo M.G."/>
            <person name="Challacombe J."/>
            <person name="Chertkov O."/>
            <person name="McCluskey K."/>
            <person name="Coulpier F."/>
            <person name="Deshpande N."/>
            <person name="von Doehren H."/>
            <person name="Ebbole D.J."/>
            <person name="Esquivel-Naranjo E.U."/>
            <person name="Fekete E."/>
            <person name="Flipphi M."/>
            <person name="Glaser F."/>
            <person name="Gomez-Rodriguez E.Y."/>
            <person name="Gruber S."/>
            <person name="Han C."/>
            <person name="Henrissat B."/>
            <person name="Hermosa R."/>
            <person name="Hernandez-Onate M."/>
            <person name="Karaffa L."/>
            <person name="Kosti I."/>
            <person name="Le Crom S."/>
            <person name="Lindquist E."/>
            <person name="Lucas S."/>
            <person name="Luebeck M."/>
            <person name="Luebeck P.S."/>
            <person name="Margeot A."/>
            <person name="Metz B."/>
            <person name="Misra M."/>
            <person name="Nevalainen H."/>
            <person name="Omann M."/>
            <person name="Packer N."/>
            <person name="Perrone G."/>
            <person name="Uresti-Rivera E.E."/>
            <person name="Salamov A."/>
            <person name="Schmoll M."/>
            <person name="Seiboth B."/>
            <person name="Shapiro H."/>
            <person name="Sukno S."/>
            <person name="Tamayo-Ramos J.A."/>
            <person name="Tisch D."/>
            <person name="Wiest A."/>
            <person name="Wilkinson H.H."/>
            <person name="Zhang M."/>
            <person name="Coutinho P.M."/>
            <person name="Kenerley C.M."/>
            <person name="Monte E."/>
            <person name="Baker S.E."/>
            <person name="Grigoriev I.V."/>
        </authorList>
    </citation>
    <scope>NUCLEOTIDE SEQUENCE [LARGE SCALE GENOMIC DNA]</scope>
    <source>
        <strain evidence="13">ATCC 20476 / IMI 206040</strain>
    </source>
</reference>
<dbReference type="HOGENOM" id="CLU_000211_1_0_1"/>
<keyword evidence="5" id="KW-0378">Hydrolase</keyword>
<dbReference type="Pfam" id="PF12340">
    <property type="entry name" value="DUF3638"/>
    <property type="match status" value="1"/>
</dbReference>
<dbReference type="Proteomes" id="UP000005426">
    <property type="component" value="Unassembled WGS sequence"/>
</dbReference>
<evidence type="ECO:0000256" key="7">
    <source>
        <dbReference type="SAM" id="Coils"/>
    </source>
</evidence>
<dbReference type="EC" id="3.4.19.12" evidence="2"/>
<dbReference type="OMA" id="RRIYHMP"/>
<dbReference type="STRING" id="452589.G9PBY4"/>
<dbReference type="InterPro" id="IPR046541">
    <property type="entry name" value="DUF6606"/>
</dbReference>
<feature type="region of interest" description="Disordered" evidence="8">
    <location>
        <begin position="2949"/>
        <end position="2979"/>
    </location>
</feature>
<feature type="domain" description="DUF6606" evidence="11">
    <location>
        <begin position="124"/>
        <end position="392"/>
    </location>
</feature>
<feature type="compositionally biased region" description="Basic and acidic residues" evidence="8">
    <location>
        <begin position="2955"/>
        <end position="2979"/>
    </location>
</feature>
<evidence type="ECO:0000313" key="13">
    <source>
        <dbReference type="Proteomes" id="UP000005426"/>
    </source>
</evidence>
<accession>G9PBY4</accession>
<dbReference type="OrthoDB" id="4889671at2759"/>
<proteinExistence type="predicted"/>
<evidence type="ECO:0000259" key="11">
    <source>
        <dbReference type="Pfam" id="PF20255"/>
    </source>
</evidence>
<dbReference type="PANTHER" id="PTHR13367">
    <property type="entry name" value="UBIQUITIN THIOESTERASE"/>
    <property type="match status" value="1"/>
</dbReference>
<evidence type="ECO:0000256" key="2">
    <source>
        <dbReference type="ARBA" id="ARBA00012759"/>
    </source>
</evidence>
<evidence type="ECO:0000259" key="10">
    <source>
        <dbReference type="Pfam" id="PF12359"/>
    </source>
</evidence>
<evidence type="ECO:0000256" key="3">
    <source>
        <dbReference type="ARBA" id="ARBA00022670"/>
    </source>
</evidence>
<keyword evidence="6" id="KW-0788">Thiol protease</keyword>
<dbReference type="InterPro" id="IPR022099">
    <property type="entry name" value="DUF3638"/>
</dbReference>
<evidence type="ECO:0000256" key="6">
    <source>
        <dbReference type="ARBA" id="ARBA00022807"/>
    </source>
</evidence>
<dbReference type="InterPro" id="IPR022105">
    <property type="entry name" value="DUF3645"/>
</dbReference>
<dbReference type="GO" id="GO:0006508">
    <property type="term" value="P:proteolysis"/>
    <property type="evidence" value="ECO:0007669"/>
    <property type="project" value="UniProtKB-KW"/>
</dbReference>
<dbReference type="Pfam" id="PF20255">
    <property type="entry name" value="DUF6606"/>
    <property type="match status" value="1"/>
</dbReference>
<keyword evidence="7" id="KW-0175">Coiled coil</keyword>
<comment type="caution">
    <text evidence="12">The sequence shown here is derived from an EMBL/GenBank/DDBJ whole genome shotgun (WGS) entry which is preliminary data.</text>
</comment>
<comment type="catalytic activity">
    <reaction evidence="1">
        <text>Thiol-dependent hydrolysis of ester, thioester, amide, peptide and isopeptide bonds formed by the C-terminal Gly of ubiquitin (a 76-residue protein attached to proteins as an intracellular targeting signal).</text>
        <dbReference type="EC" id="3.4.19.12"/>
    </reaction>
</comment>
<dbReference type="eggNOG" id="ENOG502QUFK">
    <property type="taxonomic scope" value="Eukaryota"/>
</dbReference>